<dbReference type="AlphaFoldDB" id="A0A2G8JH17"/>
<feature type="region of interest" description="Disordered" evidence="1">
    <location>
        <begin position="78"/>
        <end position="106"/>
    </location>
</feature>
<dbReference type="GO" id="GO:0004672">
    <property type="term" value="F:protein kinase activity"/>
    <property type="evidence" value="ECO:0007669"/>
    <property type="project" value="InterPro"/>
</dbReference>
<dbReference type="InterPro" id="IPR001245">
    <property type="entry name" value="Ser-Thr/Tyr_kinase_cat_dom"/>
</dbReference>
<dbReference type="STRING" id="307972.A0A2G8JH17"/>
<evidence type="ECO:0000256" key="1">
    <source>
        <dbReference type="SAM" id="MobiDB-lite"/>
    </source>
</evidence>
<organism evidence="3 4">
    <name type="scientific">Stichopus japonicus</name>
    <name type="common">Sea cucumber</name>
    <dbReference type="NCBI Taxonomy" id="307972"/>
    <lineage>
        <taxon>Eukaryota</taxon>
        <taxon>Metazoa</taxon>
        <taxon>Echinodermata</taxon>
        <taxon>Eleutherozoa</taxon>
        <taxon>Echinozoa</taxon>
        <taxon>Holothuroidea</taxon>
        <taxon>Aspidochirotacea</taxon>
        <taxon>Aspidochirotida</taxon>
        <taxon>Stichopodidae</taxon>
        <taxon>Apostichopus</taxon>
    </lineage>
</organism>
<dbReference type="Proteomes" id="UP000230750">
    <property type="component" value="Unassembled WGS sequence"/>
</dbReference>
<feature type="non-terminal residue" evidence="3">
    <location>
        <position position="1"/>
    </location>
</feature>
<name>A0A2G8JH17_STIJA</name>
<dbReference type="Pfam" id="PF07714">
    <property type="entry name" value="PK_Tyr_Ser-Thr"/>
    <property type="match status" value="1"/>
</dbReference>
<accession>A0A2G8JH17</accession>
<dbReference type="EMBL" id="MRZV01001995">
    <property type="protein sequence ID" value="PIK35064.1"/>
    <property type="molecule type" value="Genomic_DNA"/>
</dbReference>
<dbReference type="SUPFAM" id="SSF56112">
    <property type="entry name" value="Protein kinase-like (PK-like)"/>
    <property type="match status" value="1"/>
</dbReference>
<sequence length="106" mass="11977">SVYTSVYERSEFQGLVEYTTATDVWLTAYAIWQIFSQGALPIASGSDHDDVSDVFPKPELCPQILYIEMARCWSEPRSNRPDIEELSSKLTKHAIGPHKTDDGLKQ</sequence>
<protein>
    <recommendedName>
        <fullName evidence="2">Serine-threonine/tyrosine-protein kinase catalytic domain-containing protein</fullName>
    </recommendedName>
</protein>
<dbReference type="Gene3D" id="1.10.510.10">
    <property type="entry name" value="Transferase(Phosphotransferase) domain 1"/>
    <property type="match status" value="1"/>
</dbReference>
<feature type="domain" description="Serine-threonine/tyrosine-protein kinase catalytic" evidence="2">
    <location>
        <begin position="17"/>
        <end position="90"/>
    </location>
</feature>
<comment type="caution">
    <text evidence="3">The sequence shown here is derived from an EMBL/GenBank/DDBJ whole genome shotgun (WGS) entry which is preliminary data.</text>
</comment>
<proteinExistence type="predicted"/>
<evidence type="ECO:0000313" key="3">
    <source>
        <dbReference type="EMBL" id="PIK35064.1"/>
    </source>
</evidence>
<evidence type="ECO:0000313" key="4">
    <source>
        <dbReference type="Proteomes" id="UP000230750"/>
    </source>
</evidence>
<gene>
    <name evidence="3" type="ORF">BSL78_28107</name>
</gene>
<reference evidence="3 4" key="1">
    <citation type="journal article" date="2017" name="PLoS Biol.">
        <title>The sea cucumber genome provides insights into morphological evolution and visceral regeneration.</title>
        <authorList>
            <person name="Zhang X."/>
            <person name="Sun L."/>
            <person name="Yuan J."/>
            <person name="Sun Y."/>
            <person name="Gao Y."/>
            <person name="Zhang L."/>
            <person name="Li S."/>
            <person name="Dai H."/>
            <person name="Hamel J.F."/>
            <person name="Liu C."/>
            <person name="Yu Y."/>
            <person name="Liu S."/>
            <person name="Lin W."/>
            <person name="Guo K."/>
            <person name="Jin S."/>
            <person name="Xu P."/>
            <person name="Storey K.B."/>
            <person name="Huan P."/>
            <person name="Zhang T."/>
            <person name="Zhou Y."/>
            <person name="Zhang J."/>
            <person name="Lin C."/>
            <person name="Li X."/>
            <person name="Xing L."/>
            <person name="Huo D."/>
            <person name="Sun M."/>
            <person name="Wang L."/>
            <person name="Mercier A."/>
            <person name="Li F."/>
            <person name="Yang H."/>
            <person name="Xiang J."/>
        </authorList>
    </citation>
    <scope>NUCLEOTIDE SEQUENCE [LARGE SCALE GENOMIC DNA]</scope>
    <source>
        <strain evidence="3">Shaxun</strain>
        <tissue evidence="3">Muscle</tissue>
    </source>
</reference>
<dbReference type="InterPro" id="IPR011009">
    <property type="entry name" value="Kinase-like_dom_sf"/>
</dbReference>
<feature type="compositionally biased region" description="Basic and acidic residues" evidence="1">
    <location>
        <begin position="78"/>
        <end position="87"/>
    </location>
</feature>
<evidence type="ECO:0000259" key="2">
    <source>
        <dbReference type="Pfam" id="PF07714"/>
    </source>
</evidence>
<keyword evidence="4" id="KW-1185">Reference proteome</keyword>